<evidence type="ECO:0000256" key="5">
    <source>
        <dbReference type="PROSITE-ProRule" id="PRU00277"/>
    </source>
</evidence>
<dbReference type="RefSeq" id="WP_200268763.1">
    <property type="nucleotide sequence ID" value="NZ_JAENIJ010000007.1"/>
</dbReference>
<dbReference type="PANTHER" id="PTHR43811">
    <property type="entry name" value="FKBP-TYPE PEPTIDYL-PROLYL CIS-TRANS ISOMERASE FKPA"/>
    <property type="match status" value="1"/>
</dbReference>
<dbReference type="Proteomes" id="UP000603141">
    <property type="component" value="Unassembled WGS sequence"/>
</dbReference>
<proteinExistence type="inferred from homology"/>
<evidence type="ECO:0000259" key="8">
    <source>
        <dbReference type="PROSITE" id="PS50059"/>
    </source>
</evidence>
<organism evidence="9 10">
    <name type="scientific">Luteolibacter pohnpeiensis</name>
    <dbReference type="NCBI Taxonomy" id="454153"/>
    <lineage>
        <taxon>Bacteria</taxon>
        <taxon>Pseudomonadati</taxon>
        <taxon>Verrucomicrobiota</taxon>
        <taxon>Verrucomicrobiia</taxon>
        <taxon>Verrucomicrobiales</taxon>
        <taxon>Verrucomicrobiaceae</taxon>
        <taxon>Luteolibacter</taxon>
    </lineage>
</organism>
<dbReference type="InterPro" id="IPR000774">
    <property type="entry name" value="PPIase_FKBP_N"/>
</dbReference>
<feature type="chain" id="PRO_5036679804" description="Peptidyl-prolyl cis-trans isomerase" evidence="7">
    <location>
        <begin position="21"/>
        <end position="262"/>
    </location>
</feature>
<dbReference type="PROSITE" id="PS50059">
    <property type="entry name" value="FKBP_PPIASE"/>
    <property type="match status" value="1"/>
</dbReference>
<evidence type="ECO:0000256" key="2">
    <source>
        <dbReference type="ARBA" id="ARBA00006577"/>
    </source>
</evidence>
<dbReference type="EC" id="5.2.1.8" evidence="6"/>
<dbReference type="SUPFAM" id="SSF54534">
    <property type="entry name" value="FKBP-like"/>
    <property type="match status" value="1"/>
</dbReference>
<evidence type="ECO:0000256" key="4">
    <source>
        <dbReference type="ARBA" id="ARBA00023235"/>
    </source>
</evidence>
<dbReference type="Pfam" id="PF00254">
    <property type="entry name" value="FKBP_C"/>
    <property type="match status" value="1"/>
</dbReference>
<dbReference type="InterPro" id="IPR001179">
    <property type="entry name" value="PPIase_FKBP_dom"/>
</dbReference>
<evidence type="ECO:0000256" key="7">
    <source>
        <dbReference type="SAM" id="SignalP"/>
    </source>
</evidence>
<comment type="catalytic activity">
    <reaction evidence="1 5 6">
        <text>[protein]-peptidylproline (omega=180) = [protein]-peptidylproline (omega=0)</text>
        <dbReference type="Rhea" id="RHEA:16237"/>
        <dbReference type="Rhea" id="RHEA-COMP:10747"/>
        <dbReference type="Rhea" id="RHEA-COMP:10748"/>
        <dbReference type="ChEBI" id="CHEBI:83833"/>
        <dbReference type="ChEBI" id="CHEBI:83834"/>
        <dbReference type="EC" id="5.2.1.8"/>
    </reaction>
</comment>
<reference evidence="9" key="1">
    <citation type="submission" date="2021-01" db="EMBL/GenBank/DDBJ databases">
        <title>Modified the classification status of verrucomicrobia.</title>
        <authorList>
            <person name="Feng X."/>
        </authorList>
    </citation>
    <scope>NUCLEOTIDE SEQUENCE</scope>
    <source>
        <strain evidence="9">KCTC 22041</strain>
    </source>
</reference>
<dbReference type="Pfam" id="PF01346">
    <property type="entry name" value="FKBP_N"/>
    <property type="match status" value="1"/>
</dbReference>
<keyword evidence="3 5" id="KW-0697">Rotamase</keyword>
<dbReference type="AlphaFoldDB" id="A0A934S9A6"/>
<dbReference type="PANTHER" id="PTHR43811:SF19">
    <property type="entry name" value="39 KDA FK506-BINDING NUCLEAR PROTEIN"/>
    <property type="match status" value="1"/>
</dbReference>
<keyword evidence="4 5" id="KW-0413">Isomerase</keyword>
<name>A0A934S9A6_9BACT</name>
<comment type="caution">
    <text evidence="9">The sequence shown here is derived from an EMBL/GenBank/DDBJ whole genome shotgun (WGS) entry which is preliminary data.</text>
</comment>
<evidence type="ECO:0000256" key="1">
    <source>
        <dbReference type="ARBA" id="ARBA00000971"/>
    </source>
</evidence>
<comment type="similarity">
    <text evidence="2 6">Belongs to the FKBP-type PPIase family.</text>
</comment>
<evidence type="ECO:0000256" key="6">
    <source>
        <dbReference type="RuleBase" id="RU003915"/>
    </source>
</evidence>
<dbReference type="Gene3D" id="3.10.50.40">
    <property type="match status" value="1"/>
</dbReference>
<sequence length="262" mass="27826">MIRKFIPAALVLGLAITSHAQTAAAEEAPAAPATEEAAPAIDPATVKTNASYALGYQNGRQLASYGIVSSDLDIEAFKKGFLSCLDGAELSLSQDDIDAALTAFGNSLQARETEKAAANLKTGQEFLAENGKREGVKTTESGLQYEVLTEGKGQTYKEEDGDKIFMVNYKGSLISGKEFDKSPEGEPVAMTLQVIPGFKEALTSMPVGSKWKVYIPSDLAYGESRSGADIAPNSVLIFELELVEIQDAPESSGLPFPMPQGH</sequence>
<keyword evidence="10" id="KW-1185">Reference proteome</keyword>
<dbReference type="EMBL" id="JAENIJ010000007">
    <property type="protein sequence ID" value="MBK1882027.1"/>
    <property type="molecule type" value="Genomic_DNA"/>
</dbReference>
<feature type="signal peptide" evidence="7">
    <location>
        <begin position="1"/>
        <end position="20"/>
    </location>
</feature>
<gene>
    <name evidence="9" type="ORF">JIN85_06350</name>
</gene>
<feature type="domain" description="PPIase FKBP-type" evidence="8">
    <location>
        <begin position="162"/>
        <end position="246"/>
    </location>
</feature>
<evidence type="ECO:0000313" key="9">
    <source>
        <dbReference type="EMBL" id="MBK1882027.1"/>
    </source>
</evidence>
<dbReference type="GO" id="GO:0003755">
    <property type="term" value="F:peptidyl-prolyl cis-trans isomerase activity"/>
    <property type="evidence" value="ECO:0007669"/>
    <property type="project" value="UniProtKB-UniRule"/>
</dbReference>
<dbReference type="InterPro" id="IPR036944">
    <property type="entry name" value="PPIase_FKBP_N_sf"/>
</dbReference>
<dbReference type="InterPro" id="IPR046357">
    <property type="entry name" value="PPIase_dom_sf"/>
</dbReference>
<keyword evidence="7" id="KW-0732">Signal</keyword>
<dbReference type="GO" id="GO:0006457">
    <property type="term" value="P:protein folding"/>
    <property type="evidence" value="ECO:0007669"/>
    <property type="project" value="InterPro"/>
</dbReference>
<evidence type="ECO:0000256" key="3">
    <source>
        <dbReference type="ARBA" id="ARBA00023110"/>
    </source>
</evidence>
<evidence type="ECO:0000313" key="10">
    <source>
        <dbReference type="Proteomes" id="UP000603141"/>
    </source>
</evidence>
<accession>A0A934S9A6</accession>
<protein>
    <recommendedName>
        <fullName evidence="6">Peptidyl-prolyl cis-trans isomerase</fullName>
        <ecNumber evidence="6">5.2.1.8</ecNumber>
    </recommendedName>
</protein>
<dbReference type="Gene3D" id="1.10.287.460">
    <property type="entry name" value="Peptidyl-prolyl cis-trans isomerase, FKBP-type, N-terminal domain"/>
    <property type="match status" value="1"/>
</dbReference>